<dbReference type="EMBL" id="BASM01000023">
    <property type="protein sequence ID" value="GAD26817.1"/>
    <property type="molecule type" value="Genomic_DNA"/>
</dbReference>
<keyword evidence="4" id="KW-1185">Reference proteome</keyword>
<dbReference type="InterPro" id="IPR041535">
    <property type="entry name" value="VbhA"/>
</dbReference>
<dbReference type="InterPro" id="IPR043038">
    <property type="entry name" value="VbhA_sf"/>
</dbReference>
<feature type="region of interest" description="Disordered" evidence="1">
    <location>
        <begin position="1"/>
        <end position="33"/>
    </location>
</feature>
<reference evidence="3 4" key="1">
    <citation type="submission" date="2013-08" db="EMBL/GenBank/DDBJ databases">
        <title>Gluconobacter thailandicus NBRC 3257 whole genome sequence.</title>
        <authorList>
            <person name="Matsutani M."/>
            <person name="Yakushi T."/>
            <person name="Matsushita K."/>
        </authorList>
    </citation>
    <scope>NUCLEOTIDE SEQUENCE [LARGE SCALE GENOMIC DNA]</scope>
    <source>
        <strain evidence="3 4">NBRC 3257</strain>
    </source>
</reference>
<gene>
    <name evidence="3" type="ORF">NBRC3257_1816</name>
</gene>
<evidence type="ECO:0000256" key="1">
    <source>
        <dbReference type="SAM" id="MobiDB-lite"/>
    </source>
</evidence>
<sequence>MTAYQSGASVMGQTLSARPISAEESAQRRRAVEEARAANYRQGYVHDPVLEEANERYIRGVISLEDLRREMRDAIRAGR</sequence>
<name>A0ABQ0IX76_GLUTH</name>
<evidence type="ECO:0000313" key="3">
    <source>
        <dbReference type="EMBL" id="GAD26817.1"/>
    </source>
</evidence>
<dbReference type="Proteomes" id="UP000018209">
    <property type="component" value="Unassembled WGS sequence"/>
</dbReference>
<feature type="compositionally biased region" description="Polar residues" evidence="1">
    <location>
        <begin position="1"/>
        <end position="16"/>
    </location>
</feature>
<feature type="domain" description="Antitoxin VbhA" evidence="2">
    <location>
        <begin position="28"/>
        <end position="72"/>
    </location>
</feature>
<dbReference type="Gene3D" id="1.10.8.1050">
    <property type="entry name" value="Antitoxin VbhA-like"/>
    <property type="match status" value="1"/>
</dbReference>
<protein>
    <recommendedName>
        <fullName evidence="2">Antitoxin VbhA domain-containing protein</fullName>
    </recommendedName>
</protein>
<organism evidence="3 4">
    <name type="scientific">Gluconobacter thailandicus NBRC 3257</name>
    <dbReference type="NCBI Taxonomy" id="1381097"/>
    <lineage>
        <taxon>Bacteria</taxon>
        <taxon>Pseudomonadati</taxon>
        <taxon>Pseudomonadota</taxon>
        <taxon>Alphaproteobacteria</taxon>
        <taxon>Acetobacterales</taxon>
        <taxon>Acetobacteraceae</taxon>
        <taxon>Gluconobacter</taxon>
    </lineage>
</organism>
<evidence type="ECO:0000313" key="4">
    <source>
        <dbReference type="Proteomes" id="UP000018209"/>
    </source>
</evidence>
<evidence type="ECO:0000259" key="2">
    <source>
        <dbReference type="Pfam" id="PF18495"/>
    </source>
</evidence>
<comment type="caution">
    <text evidence="3">The sequence shown here is derived from an EMBL/GenBank/DDBJ whole genome shotgun (WGS) entry which is preliminary data.</text>
</comment>
<accession>A0ABQ0IX76</accession>
<proteinExistence type="predicted"/>
<dbReference type="CDD" id="cd11586">
    <property type="entry name" value="VbhA_like"/>
    <property type="match status" value="1"/>
</dbReference>
<dbReference type="InterPro" id="IPR033788">
    <property type="entry name" value="VbhA-like"/>
</dbReference>
<dbReference type="Pfam" id="PF18495">
    <property type="entry name" value="VbhA"/>
    <property type="match status" value="1"/>
</dbReference>